<accession>A0A1C3EIS3</accession>
<dbReference type="Proteomes" id="UP000094828">
    <property type="component" value="Unassembled WGS sequence"/>
</dbReference>
<sequence length="146" mass="15844">MKRYLIDGDSIEFRPDAGWNFDGFDGRVAVKAEARCLLVGGRPIVVAEDLVACASEILQKAYKAQGFDKVPGAIIRAEVSVDEQSLCELLTCDGKKAATEATEGTFSITCRPSLSGSSPPLPDPGALRRTGKWSVAKTFQNFFDRR</sequence>
<reference evidence="1 2" key="1">
    <citation type="submission" date="2016-05" db="EMBL/GenBank/DDBJ databases">
        <title>Genomic and physiological characterization of Planctopirus sp. isolated from fresh water lake.</title>
        <authorList>
            <person name="Subhash Y."/>
            <person name="Ramana C."/>
        </authorList>
    </citation>
    <scope>NUCLEOTIDE SEQUENCE [LARGE SCALE GENOMIC DNA]</scope>
    <source>
        <strain evidence="1 2">JC280</strain>
    </source>
</reference>
<dbReference type="AlphaFoldDB" id="A0A1C3EIS3"/>
<dbReference type="EMBL" id="LYDR01000058">
    <property type="protein sequence ID" value="ODA33141.1"/>
    <property type="molecule type" value="Genomic_DNA"/>
</dbReference>
<organism evidence="1 2">
    <name type="scientific">Planctopirus hydrillae</name>
    <dbReference type="NCBI Taxonomy" id="1841610"/>
    <lineage>
        <taxon>Bacteria</taxon>
        <taxon>Pseudomonadati</taxon>
        <taxon>Planctomycetota</taxon>
        <taxon>Planctomycetia</taxon>
        <taxon>Planctomycetales</taxon>
        <taxon>Planctomycetaceae</taxon>
        <taxon>Planctopirus</taxon>
    </lineage>
</organism>
<evidence type="ECO:0000313" key="2">
    <source>
        <dbReference type="Proteomes" id="UP000094828"/>
    </source>
</evidence>
<keyword evidence="2" id="KW-1185">Reference proteome</keyword>
<dbReference type="STRING" id="1841610.A6X21_05085"/>
<gene>
    <name evidence="1" type="ORF">A6X21_05085</name>
</gene>
<proteinExistence type="predicted"/>
<protein>
    <submittedName>
        <fullName evidence="1">Uncharacterized protein</fullName>
    </submittedName>
</protein>
<evidence type="ECO:0000313" key="1">
    <source>
        <dbReference type="EMBL" id="ODA33141.1"/>
    </source>
</evidence>
<comment type="caution">
    <text evidence="1">The sequence shown here is derived from an EMBL/GenBank/DDBJ whole genome shotgun (WGS) entry which is preliminary data.</text>
</comment>
<name>A0A1C3EIS3_9PLAN</name>